<reference evidence="2" key="1">
    <citation type="journal article" date="2023" name="Front. Plant Sci.">
        <title>Chromosomal-level genome assembly of Melastoma candidum provides insights into trichome evolution.</title>
        <authorList>
            <person name="Zhong Y."/>
            <person name="Wu W."/>
            <person name="Sun C."/>
            <person name="Zou P."/>
            <person name="Liu Y."/>
            <person name="Dai S."/>
            <person name="Zhou R."/>
        </authorList>
    </citation>
    <scope>NUCLEOTIDE SEQUENCE [LARGE SCALE GENOMIC DNA]</scope>
</reference>
<protein>
    <submittedName>
        <fullName evidence="1">Uncharacterized protein</fullName>
    </submittedName>
</protein>
<gene>
    <name evidence="1" type="ORF">MLD38_028118</name>
</gene>
<sequence length="144" mass="16538">MLFVTRSRADGSTSSRAKFMATDYLHMMWHRIDLLRLILQMGYSFVFTDTDIMWLRDPFPRFCADADFQIACDFFNGNPTDKENHPNGGFNYASSACTMHANCCVGLENKINDLSILLDDWRKYTSLPPNETTSASWTVPQDCR</sequence>
<organism evidence="1 2">
    <name type="scientific">Melastoma candidum</name>
    <dbReference type="NCBI Taxonomy" id="119954"/>
    <lineage>
        <taxon>Eukaryota</taxon>
        <taxon>Viridiplantae</taxon>
        <taxon>Streptophyta</taxon>
        <taxon>Embryophyta</taxon>
        <taxon>Tracheophyta</taxon>
        <taxon>Spermatophyta</taxon>
        <taxon>Magnoliopsida</taxon>
        <taxon>eudicotyledons</taxon>
        <taxon>Gunneridae</taxon>
        <taxon>Pentapetalae</taxon>
        <taxon>rosids</taxon>
        <taxon>malvids</taxon>
        <taxon>Myrtales</taxon>
        <taxon>Melastomataceae</taxon>
        <taxon>Melastomatoideae</taxon>
        <taxon>Melastomateae</taxon>
        <taxon>Melastoma</taxon>
    </lineage>
</organism>
<name>A0ACB9MZX9_9MYRT</name>
<keyword evidence="2" id="KW-1185">Reference proteome</keyword>
<dbReference type="EMBL" id="CM042887">
    <property type="protein sequence ID" value="KAI4329770.1"/>
    <property type="molecule type" value="Genomic_DNA"/>
</dbReference>
<accession>A0ACB9MZX9</accession>
<evidence type="ECO:0000313" key="2">
    <source>
        <dbReference type="Proteomes" id="UP001057402"/>
    </source>
</evidence>
<comment type="caution">
    <text evidence="1">The sequence shown here is derived from an EMBL/GenBank/DDBJ whole genome shotgun (WGS) entry which is preliminary data.</text>
</comment>
<evidence type="ECO:0000313" key="1">
    <source>
        <dbReference type="EMBL" id="KAI4329770.1"/>
    </source>
</evidence>
<proteinExistence type="predicted"/>
<dbReference type="Proteomes" id="UP001057402">
    <property type="component" value="Chromosome 8"/>
</dbReference>